<keyword evidence="3" id="KW-1185">Reference proteome</keyword>
<evidence type="ECO:0000256" key="1">
    <source>
        <dbReference type="SAM" id="Phobius"/>
    </source>
</evidence>
<dbReference type="EMBL" id="BHXQ01000017">
    <property type="protein sequence ID" value="GCC53720.1"/>
    <property type="molecule type" value="Genomic_DNA"/>
</dbReference>
<gene>
    <name evidence="2" type="ORF">SanaruYs_39680</name>
</gene>
<keyword evidence="1" id="KW-0812">Transmembrane</keyword>
<comment type="caution">
    <text evidence="2">The sequence shown here is derived from an EMBL/GenBank/DDBJ whole genome shotgun (WGS) entry which is preliminary data.</text>
</comment>
<feature type="transmembrane region" description="Helical" evidence="1">
    <location>
        <begin position="30"/>
        <end position="47"/>
    </location>
</feature>
<evidence type="ECO:0000313" key="2">
    <source>
        <dbReference type="EMBL" id="GCC53720.1"/>
    </source>
</evidence>
<organism evidence="2 3">
    <name type="scientific">Chryseotalea sanaruensis</name>
    <dbReference type="NCBI Taxonomy" id="2482724"/>
    <lineage>
        <taxon>Bacteria</taxon>
        <taxon>Pseudomonadati</taxon>
        <taxon>Bacteroidota</taxon>
        <taxon>Cytophagia</taxon>
        <taxon>Cytophagales</taxon>
        <taxon>Chryseotaleaceae</taxon>
        <taxon>Chryseotalea</taxon>
    </lineage>
</organism>
<reference evidence="2 3" key="1">
    <citation type="submission" date="2018-11" db="EMBL/GenBank/DDBJ databases">
        <title>Chryseotalea sanarue gen. nov., sp., nov., a member of the family Cytophagaceae, isolated from a brackish lake in Hamamatsu Japan.</title>
        <authorList>
            <person name="Maejima Y."/>
            <person name="Iino T."/>
            <person name="Muraguchi Y."/>
            <person name="Fukuda K."/>
            <person name="Ohkuma M."/>
            <person name="Moriuchi R."/>
            <person name="Dohra H."/>
            <person name="Kimbara K."/>
            <person name="Shintani M."/>
        </authorList>
    </citation>
    <scope>NUCLEOTIDE SEQUENCE [LARGE SCALE GENOMIC DNA]</scope>
    <source>
        <strain evidence="2 3">Ys</strain>
    </source>
</reference>
<protein>
    <submittedName>
        <fullName evidence="2">Uncharacterized protein</fullName>
    </submittedName>
</protein>
<keyword evidence="1" id="KW-0472">Membrane</keyword>
<dbReference type="AlphaFoldDB" id="A0A401UFV2"/>
<evidence type="ECO:0000313" key="3">
    <source>
        <dbReference type="Proteomes" id="UP000288227"/>
    </source>
</evidence>
<accession>A0A401UFV2</accession>
<proteinExistence type="predicted"/>
<sequence length="61" mass="6914">MKIDRIIHATGVIVILIYAIMTIFNFGQDYIDINLLLTLGFLLGYIGQSMKIKSLENGIKR</sequence>
<dbReference type="Proteomes" id="UP000288227">
    <property type="component" value="Unassembled WGS sequence"/>
</dbReference>
<name>A0A401UFV2_9BACT</name>
<feature type="transmembrane region" description="Helical" evidence="1">
    <location>
        <begin position="7"/>
        <end position="24"/>
    </location>
</feature>
<keyword evidence="1" id="KW-1133">Transmembrane helix</keyword>